<feature type="transmembrane region" description="Helical" evidence="6">
    <location>
        <begin position="428"/>
        <end position="448"/>
    </location>
</feature>
<gene>
    <name evidence="7" type="ORF">ACFOOG_05765</name>
</gene>
<feature type="transmembrane region" description="Helical" evidence="6">
    <location>
        <begin position="14"/>
        <end position="37"/>
    </location>
</feature>
<evidence type="ECO:0000256" key="1">
    <source>
        <dbReference type="ARBA" id="ARBA00004141"/>
    </source>
</evidence>
<evidence type="ECO:0000256" key="5">
    <source>
        <dbReference type="ARBA" id="ARBA00023136"/>
    </source>
</evidence>
<keyword evidence="2" id="KW-0813">Transport</keyword>
<keyword evidence="8" id="KW-1185">Reference proteome</keyword>
<feature type="transmembrane region" description="Helical" evidence="6">
    <location>
        <begin position="255"/>
        <end position="277"/>
    </location>
</feature>
<feature type="transmembrane region" description="Helical" evidence="6">
    <location>
        <begin position="215"/>
        <end position="243"/>
    </location>
</feature>
<feature type="transmembrane region" description="Helical" evidence="6">
    <location>
        <begin position="308"/>
        <end position="332"/>
    </location>
</feature>
<sequence>MTTVQTHRFWHHPWLFRLACAGAVISLTNVFSLPMAFSQFGGAFLGAYLLAHLFIALPILVSELLMGRRGRQSAPLSINQLAAEAFVSRQWRYLGVVIVVTGMAIATYYLAFASWALDYAWLVWTQQLPDNELGLRFVLAELLADPVKLIILHSILCVVVVLLLALPSARGILVPVATMALLLLLGVAILSLQAIGTLRWWDGLQHVLSVRSDGLTWAMWSSAVALSFYSLGVGLGISVLLGVHMDARTSVSGTATWIVLVDVCWSVFFAGAVFAFVTPEVGTDALTLLFITLPAAVVQSGLAEANTWLMIFFGVLLLSGLSTGLFLVKGLVIWLHERFSLRRGFAAGVAGFILWVGGVGVLLSFNRWREVRFYGATVFEWLSVLPGTVLLPIIAFLTAIFVGWVLPNHLVIDELRPLYEYRYAVWRFALKFLTTVALVLLLVVQVGAEWSVSGWLQGAILASMMLLLLLWARLKAMFWNLL</sequence>
<evidence type="ECO:0000313" key="8">
    <source>
        <dbReference type="Proteomes" id="UP001595617"/>
    </source>
</evidence>
<keyword evidence="3 6" id="KW-0812">Transmembrane</keyword>
<dbReference type="PANTHER" id="PTHR42948">
    <property type="entry name" value="TRANSPORTER"/>
    <property type="match status" value="1"/>
</dbReference>
<keyword evidence="4 6" id="KW-1133">Transmembrane helix</keyword>
<dbReference type="PRINTS" id="PR00176">
    <property type="entry name" value="NANEUSMPORT"/>
</dbReference>
<evidence type="ECO:0008006" key="9">
    <source>
        <dbReference type="Google" id="ProtNLM"/>
    </source>
</evidence>
<reference evidence="8" key="1">
    <citation type="journal article" date="2019" name="Int. J. Syst. Evol. Microbiol.">
        <title>The Global Catalogue of Microorganisms (GCM) 10K type strain sequencing project: providing services to taxonomists for standard genome sequencing and annotation.</title>
        <authorList>
            <consortium name="The Broad Institute Genomics Platform"/>
            <consortium name="The Broad Institute Genome Sequencing Center for Infectious Disease"/>
            <person name="Wu L."/>
            <person name="Ma J."/>
        </authorList>
    </citation>
    <scope>NUCLEOTIDE SEQUENCE [LARGE SCALE GENOMIC DNA]</scope>
    <source>
        <strain evidence="8">IBRC 10765</strain>
    </source>
</reference>
<accession>A0ABV7ZYT9</accession>
<dbReference type="Pfam" id="PF00209">
    <property type="entry name" value="SNF"/>
    <property type="match status" value="2"/>
</dbReference>
<dbReference type="PROSITE" id="PS50267">
    <property type="entry name" value="NA_NEUROTRAN_SYMP_3"/>
    <property type="match status" value="1"/>
</dbReference>
<feature type="transmembrane region" description="Helical" evidence="6">
    <location>
        <begin position="93"/>
        <end position="117"/>
    </location>
</feature>
<evidence type="ECO:0000256" key="4">
    <source>
        <dbReference type="ARBA" id="ARBA00022989"/>
    </source>
</evidence>
<name>A0ABV7ZYT9_9GAMM</name>
<feature type="transmembrane region" description="Helical" evidence="6">
    <location>
        <begin position="454"/>
        <end position="472"/>
    </location>
</feature>
<evidence type="ECO:0000256" key="2">
    <source>
        <dbReference type="ARBA" id="ARBA00022448"/>
    </source>
</evidence>
<dbReference type="InterPro" id="IPR000175">
    <property type="entry name" value="Na/ntran_symport"/>
</dbReference>
<protein>
    <recommendedName>
        <fullName evidence="9">Sodium-dependent transporter</fullName>
    </recommendedName>
</protein>
<proteinExistence type="predicted"/>
<feature type="transmembrane region" description="Helical" evidence="6">
    <location>
        <begin position="43"/>
        <end position="61"/>
    </location>
</feature>
<feature type="transmembrane region" description="Helical" evidence="6">
    <location>
        <begin position="147"/>
        <end position="166"/>
    </location>
</feature>
<feature type="transmembrane region" description="Helical" evidence="6">
    <location>
        <begin position="385"/>
        <end position="407"/>
    </location>
</feature>
<dbReference type="SUPFAM" id="SSF161070">
    <property type="entry name" value="SNF-like"/>
    <property type="match status" value="1"/>
</dbReference>
<evidence type="ECO:0000313" key="7">
    <source>
        <dbReference type="EMBL" id="MFC3852337.1"/>
    </source>
</evidence>
<comment type="subcellular location">
    <subcellularLocation>
        <location evidence="1">Membrane</location>
        <topology evidence="1">Multi-pass membrane protein</topology>
    </subcellularLocation>
</comment>
<organism evidence="7 8">
    <name type="scientific">Saccharospirillum mangrovi</name>
    <dbReference type="NCBI Taxonomy" id="2161747"/>
    <lineage>
        <taxon>Bacteria</taxon>
        <taxon>Pseudomonadati</taxon>
        <taxon>Pseudomonadota</taxon>
        <taxon>Gammaproteobacteria</taxon>
        <taxon>Oceanospirillales</taxon>
        <taxon>Saccharospirillaceae</taxon>
        <taxon>Saccharospirillum</taxon>
    </lineage>
</organism>
<comment type="caution">
    <text evidence="7">The sequence shown here is derived from an EMBL/GenBank/DDBJ whole genome shotgun (WGS) entry which is preliminary data.</text>
</comment>
<dbReference type="InterPro" id="IPR037272">
    <property type="entry name" value="SNS_sf"/>
</dbReference>
<feature type="transmembrane region" description="Helical" evidence="6">
    <location>
        <begin position="344"/>
        <end position="365"/>
    </location>
</feature>
<evidence type="ECO:0000256" key="6">
    <source>
        <dbReference type="SAM" id="Phobius"/>
    </source>
</evidence>
<dbReference type="RefSeq" id="WP_380694373.1">
    <property type="nucleotide sequence ID" value="NZ_JBHRYR010000002.1"/>
</dbReference>
<feature type="transmembrane region" description="Helical" evidence="6">
    <location>
        <begin position="173"/>
        <end position="195"/>
    </location>
</feature>
<dbReference type="Proteomes" id="UP001595617">
    <property type="component" value="Unassembled WGS sequence"/>
</dbReference>
<dbReference type="EMBL" id="JBHRYR010000002">
    <property type="protein sequence ID" value="MFC3852337.1"/>
    <property type="molecule type" value="Genomic_DNA"/>
</dbReference>
<dbReference type="PANTHER" id="PTHR42948:SF1">
    <property type="entry name" value="TRANSPORTER"/>
    <property type="match status" value="1"/>
</dbReference>
<evidence type="ECO:0000256" key="3">
    <source>
        <dbReference type="ARBA" id="ARBA00022692"/>
    </source>
</evidence>
<keyword evidence="5 6" id="KW-0472">Membrane</keyword>